<dbReference type="AlphaFoldDB" id="A0A317XP32"/>
<feature type="chain" id="PRO_5016233975" description="Secreted protein" evidence="1">
    <location>
        <begin position="29"/>
        <end position="77"/>
    </location>
</feature>
<gene>
    <name evidence="2" type="ORF">BCV70DRAFT_104222</name>
</gene>
<protein>
    <recommendedName>
        <fullName evidence="4">Secreted protein</fullName>
    </recommendedName>
</protein>
<reference evidence="2 3" key="1">
    <citation type="journal article" date="2018" name="Mol. Biol. Evol.">
        <title>Broad Genomic Sampling Reveals a Smut Pathogenic Ancestry of the Fungal Clade Ustilaginomycotina.</title>
        <authorList>
            <person name="Kijpornyongpan T."/>
            <person name="Mondo S.J."/>
            <person name="Barry K."/>
            <person name="Sandor L."/>
            <person name="Lee J."/>
            <person name="Lipzen A."/>
            <person name="Pangilinan J."/>
            <person name="LaButti K."/>
            <person name="Hainaut M."/>
            <person name="Henrissat B."/>
            <person name="Grigoriev I.V."/>
            <person name="Spatafora J.W."/>
            <person name="Aime M.C."/>
        </authorList>
    </citation>
    <scope>NUCLEOTIDE SEQUENCE [LARGE SCALE GENOMIC DNA]</scope>
    <source>
        <strain evidence="2 3">MCA 3645</strain>
    </source>
</reference>
<evidence type="ECO:0000313" key="3">
    <source>
        <dbReference type="Proteomes" id="UP000246740"/>
    </source>
</evidence>
<feature type="signal peptide" evidence="1">
    <location>
        <begin position="1"/>
        <end position="28"/>
    </location>
</feature>
<dbReference type="Proteomes" id="UP000246740">
    <property type="component" value="Unassembled WGS sequence"/>
</dbReference>
<dbReference type="InParanoid" id="A0A317XP32"/>
<evidence type="ECO:0000313" key="2">
    <source>
        <dbReference type="EMBL" id="PWZ00037.1"/>
    </source>
</evidence>
<evidence type="ECO:0008006" key="4">
    <source>
        <dbReference type="Google" id="ProtNLM"/>
    </source>
</evidence>
<name>A0A317XP32_9BASI</name>
<keyword evidence="3" id="KW-1185">Reference proteome</keyword>
<dbReference type="EMBL" id="KZ819193">
    <property type="protein sequence ID" value="PWZ00037.1"/>
    <property type="molecule type" value="Genomic_DNA"/>
</dbReference>
<keyword evidence="1" id="KW-0732">Signal</keyword>
<organism evidence="2 3">
    <name type="scientific">Testicularia cyperi</name>
    <dbReference type="NCBI Taxonomy" id="1882483"/>
    <lineage>
        <taxon>Eukaryota</taxon>
        <taxon>Fungi</taxon>
        <taxon>Dikarya</taxon>
        <taxon>Basidiomycota</taxon>
        <taxon>Ustilaginomycotina</taxon>
        <taxon>Ustilaginomycetes</taxon>
        <taxon>Ustilaginales</taxon>
        <taxon>Anthracoideaceae</taxon>
        <taxon>Testicularia</taxon>
    </lineage>
</organism>
<sequence length="77" mass="9040">MLLNSSLHPLRTCILLFLVSCSRRSAISSHLSSSCFQTLGFWWCGLGRHRQRRRWRRLLCWKSESMFFEAKHGRVGG</sequence>
<proteinExistence type="predicted"/>
<evidence type="ECO:0000256" key="1">
    <source>
        <dbReference type="SAM" id="SignalP"/>
    </source>
</evidence>
<accession>A0A317XP32</accession>